<gene>
    <name evidence="2" type="ORF">AM588_10004572</name>
</gene>
<evidence type="ECO:0000313" key="2">
    <source>
        <dbReference type="EMBL" id="KUF93725.1"/>
    </source>
</evidence>
<dbReference type="PANTHER" id="PTHR12064">
    <property type="entry name" value="METAL TRANSPORTER CNNM"/>
    <property type="match status" value="1"/>
</dbReference>
<reference evidence="2 3" key="1">
    <citation type="submission" date="2015-11" db="EMBL/GenBank/DDBJ databases">
        <title>Genomes and virulence difference between two physiological races of Phytophthora nicotianae.</title>
        <authorList>
            <person name="Liu H."/>
            <person name="Ma X."/>
            <person name="Yu H."/>
            <person name="Fang D."/>
            <person name="Li Y."/>
            <person name="Wang X."/>
            <person name="Wang W."/>
            <person name="Dong Y."/>
            <person name="Xiao B."/>
        </authorList>
    </citation>
    <scope>NUCLEOTIDE SEQUENCE [LARGE SCALE GENOMIC DNA]</scope>
    <source>
        <strain evidence="3">race 1</strain>
    </source>
</reference>
<name>A0A0W8DBL0_PHYNI</name>
<organism evidence="2 3">
    <name type="scientific">Phytophthora nicotianae</name>
    <name type="common">Potato buckeye rot agent</name>
    <name type="synonym">Phytophthora parasitica</name>
    <dbReference type="NCBI Taxonomy" id="4792"/>
    <lineage>
        <taxon>Eukaryota</taxon>
        <taxon>Sar</taxon>
        <taxon>Stramenopiles</taxon>
        <taxon>Oomycota</taxon>
        <taxon>Peronosporomycetes</taxon>
        <taxon>Peronosporales</taxon>
        <taxon>Peronosporaceae</taxon>
        <taxon>Phytophthora</taxon>
    </lineage>
</organism>
<comment type="caution">
    <text evidence="2">The sequence shown here is derived from an EMBL/GenBank/DDBJ whole genome shotgun (WGS) entry which is preliminary data.</text>
</comment>
<sequence length="256" mass="27924">MFAGLGLGLMSLDLIGLEIVVAAGEDEHATETERVNSEAAKKVIPLRRKGNLLLTTLLLGNVSVNVLTSIITADLTSVTVTQLAEIIDIHEKQQMIDKEESSIIRGAMTFGTKTVRSVMTPVDQVFMARCLPSWIGGFSRILVHGTSMNDIVGTIHVKDLIFVDPKSGDMHTLLGIVTLEDVLEEILQAEILDEGDLAVHRSHHHSERKQFLLRQFDEGGRLGLDALCQADDPSEDELAAGLIQEPQHVELSESSS</sequence>
<dbReference type="Proteomes" id="UP000054636">
    <property type="component" value="Unassembled WGS sequence"/>
</dbReference>
<proteinExistence type="predicted"/>
<dbReference type="Gene3D" id="3.10.580.10">
    <property type="entry name" value="CBS-domain"/>
    <property type="match status" value="2"/>
</dbReference>
<keyword evidence="1" id="KW-0732">Signal</keyword>
<evidence type="ECO:0000256" key="1">
    <source>
        <dbReference type="SAM" id="SignalP"/>
    </source>
</evidence>
<dbReference type="EMBL" id="LNFP01000361">
    <property type="protein sequence ID" value="KUF93725.1"/>
    <property type="molecule type" value="Genomic_DNA"/>
</dbReference>
<accession>A0A0W8DBL0</accession>
<evidence type="ECO:0000313" key="3">
    <source>
        <dbReference type="Proteomes" id="UP000054636"/>
    </source>
</evidence>
<feature type="chain" id="PRO_5006941477" evidence="1">
    <location>
        <begin position="25"/>
        <end position="256"/>
    </location>
</feature>
<dbReference type="SUPFAM" id="SSF54631">
    <property type="entry name" value="CBS-domain pair"/>
    <property type="match status" value="1"/>
</dbReference>
<dbReference type="InterPro" id="IPR045095">
    <property type="entry name" value="ACDP"/>
</dbReference>
<protein>
    <submittedName>
        <fullName evidence="2">Uncharacterized protein</fullName>
    </submittedName>
</protein>
<dbReference type="PANTHER" id="PTHR12064:SF94">
    <property type="entry name" value="UNEXTENDED PROTEIN"/>
    <property type="match status" value="1"/>
</dbReference>
<dbReference type="GO" id="GO:0010960">
    <property type="term" value="P:magnesium ion homeostasis"/>
    <property type="evidence" value="ECO:0007669"/>
    <property type="project" value="InterPro"/>
</dbReference>
<dbReference type="InterPro" id="IPR046342">
    <property type="entry name" value="CBS_dom_sf"/>
</dbReference>
<dbReference type="AlphaFoldDB" id="A0A0W8DBL0"/>
<feature type="signal peptide" evidence="1">
    <location>
        <begin position="1"/>
        <end position="24"/>
    </location>
</feature>